<accession>A0A820QVF6</accession>
<evidence type="ECO:0000313" key="2">
    <source>
        <dbReference type="Proteomes" id="UP000663844"/>
    </source>
</evidence>
<comment type="caution">
    <text evidence="1">The sequence shown here is derived from an EMBL/GenBank/DDBJ whole genome shotgun (WGS) entry which is preliminary data.</text>
</comment>
<sequence>MSFYSHTDPCAELRNILHRSLVSLGCPHVPSLPTSTFLMTTNTNLKVVTWLLSELDSDLAQRLQTTRSSNSIAFIKEFLFETAIFPRSFILRLDDIFNSSSLVDLHQLSTILSHYIHKPIIG</sequence>
<dbReference type="EMBL" id="CAJOAZ010029511">
    <property type="protein sequence ID" value="CAF4425846.1"/>
    <property type="molecule type" value="Genomic_DNA"/>
</dbReference>
<dbReference type="Proteomes" id="UP000663844">
    <property type="component" value="Unassembled WGS sequence"/>
</dbReference>
<name>A0A820QVF6_9BILA</name>
<reference evidence="1" key="1">
    <citation type="submission" date="2021-02" db="EMBL/GenBank/DDBJ databases">
        <authorList>
            <person name="Nowell W R."/>
        </authorList>
    </citation>
    <scope>NUCLEOTIDE SEQUENCE</scope>
</reference>
<proteinExistence type="predicted"/>
<organism evidence="1 2">
    <name type="scientific">Adineta steineri</name>
    <dbReference type="NCBI Taxonomy" id="433720"/>
    <lineage>
        <taxon>Eukaryota</taxon>
        <taxon>Metazoa</taxon>
        <taxon>Spiralia</taxon>
        <taxon>Gnathifera</taxon>
        <taxon>Rotifera</taxon>
        <taxon>Eurotatoria</taxon>
        <taxon>Bdelloidea</taxon>
        <taxon>Adinetida</taxon>
        <taxon>Adinetidae</taxon>
        <taxon>Adineta</taxon>
    </lineage>
</organism>
<protein>
    <submittedName>
        <fullName evidence="1">Uncharacterized protein</fullName>
    </submittedName>
</protein>
<evidence type="ECO:0000313" key="1">
    <source>
        <dbReference type="EMBL" id="CAF4425846.1"/>
    </source>
</evidence>
<dbReference type="AlphaFoldDB" id="A0A820QVF6"/>
<gene>
    <name evidence="1" type="ORF">OXD698_LOCUS52926</name>
</gene>
<feature type="non-terminal residue" evidence="1">
    <location>
        <position position="122"/>
    </location>
</feature>